<feature type="signal peptide" evidence="1">
    <location>
        <begin position="1"/>
        <end position="21"/>
    </location>
</feature>
<protein>
    <submittedName>
        <fullName evidence="2">Uncharacterized protein</fullName>
    </submittedName>
</protein>
<evidence type="ECO:0000313" key="2">
    <source>
        <dbReference type="EMBL" id="TRZ13775.1"/>
    </source>
</evidence>
<proteinExistence type="predicted"/>
<accession>A0A8K1LH30</accession>
<sequence>MLVMLLCQWIVIHILEITNWSSKDNPGLVTALVFTCPAPASSLTHSLDYGLSFQGNHKILCLSFRFIIEVHIASKTTSGNLRSRDAEQGAGITINEYPCQDLLSHMTLSMVTMLSRPQGSVVQRQQEHVRMISWILSQTNGFFCHFLVKTISLADVRWKV</sequence>
<evidence type="ECO:0000256" key="1">
    <source>
        <dbReference type="SAM" id="SignalP"/>
    </source>
</evidence>
<organism evidence="2 3">
    <name type="scientific">Zosterops borbonicus</name>
    <dbReference type="NCBI Taxonomy" id="364589"/>
    <lineage>
        <taxon>Eukaryota</taxon>
        <taxon>Metazoa</taxon>
        <taxon>Chordata</taxon>
        <taxon>Craniata</taxon>
        <taxon>Vertebrata</taxon>
        <taxon>Euteleostomi</taxon>
        <taxon>Archelosauria</taxon>
        <taxon>Archosauria</taxon>
        <taxon>Dinosauria</taxon>
        <taxon>Saurischia</taxon>
        <taxon>Theropoda</taxon>
        <taxon>Coelurosauria</taxon>
        <taxon>Aves</taxon>
        <taxon>Neognathae</taxon>
        <taxon>Neoaves</taxon>
        <taxon>Telluraves</taxon>
        <taxon>Australaves</taxon>
        <taxon>Passeriformes</taxon>
        <taxon>Sylvioidea</taxon>
        <taxon>Zosteropidae</taxon>
        <taxon>Zosterops</taxon>
    </lineage>
</organism>
<keyword evidence="3" id="KW-1185">Reference proteome</keyword>
<dbReference type="Proteomes" id="UP000796761">
    <property type="component" value="Unassembled WGS sequence"/>
</dbReference>
<dbReference type="EMBL" id="SWJQ01000484">
    <property type="protein sequence ID" value="TRZ13775.1"/>
    <property type="molecule type" value="Genomic_DNA"/>
</dbReference>
<comment type="caution">
    <text evidence="2">The sequence shown here is derived from an EMBL/GenBank/DDBJ whole genome shotgun (WGS) entry which is preliminary data.</text>
</comment>
<feature type="chain" id="PRO_5035461767" evidence="1">
    <location>
        <begin position="22"/>
        <end position="160"/>
    </location>
</feature>
<dbReference type="AlphaFoldDB" id="A0A8K1LH30"/>
<evidence type="ECO:0000313" key="3">
    <source>
        <dbReference type="Proteomes" id="UP000796761"/>
    </source>
</evidence>
<gene>
    <name evidence="2" type="ORF">HGM15179_013333</name>
</gene>
<reference evidence="2" key="1">
    <citation type="submission" date="2019-04" db="EMBL/GenBank/DDBJ databases">
        <title>Genome assembly of Zosterops borbonicus 15179.</title>
        <authorList>
            <person name="Leroy T."/>
            <person name="Anselmetti Y."/>
            <person name="Tilak M.-K."/>
            <person name="Nabholz B."/>
        </authorList>
    </citation>
    <scope>NUCLEOTIDE SEQUENCE</scope>
    <source>
        <strain evidence="2">HGM_15179</strain>
        <tissue evidence="2">Muscle</tissue>
    </source>
</reference>
<name>A0A8K1LH30_9PASS</name>
<keyword evidence="1" id="KW-0732">Signal</keyword>